<feature type="transmembrane region" description="Helical" evidence="5">
    <location>
        <begin position="151"/>
        <end position="172"/>
    </location>
</feature>
<evidence type="ECO:0000313" key="10">
    <source>
        <dbReference type="Proteomes" id="UP000663829"/>
    </source>
</evidence>
<feature type="transmembrane region" description="Helical" evidence="5">
    <location>
        <begin position="21"/>
        <end position="50"/>
    </location>
</feature>
<evidence type="ECO:0000256" key="5">
    <source>
        <dbReference type="SAM" id="Phobius"/>
    </source>
</evidence>
<dbReference type="PANTHER" id="PTHR12479:SF10">
    <property type="entry name" value="LYSOSOMAL-ASSOCIATED TRANSMEMBRANE PROTEIN"/>
    <property type="match status" value="1"/>
</dbReference>
<gene>
    <name evidence="7" type="ORF">GPM918_LOCUS21031</name>
    <name evidence="6" type="ORF">OVA965_LOCUS5443</name>
    <name evidence="9" type="ORF">SRO942_LOCUS21028</name>
    <name evidence="8" type="ORF">TMI583_LOCUS5441</name>
</gene>
<dbReference type="GO" id="GO:0005765">
    <property type="term" value="C:lysosomal membrane"/>
    <property type="evidence" value="ECO:0007669"/>
    <property type="project" value="TreeGrafter"/>
</dbReference>
<feature type="transmembrane region" description="Helical" evidence="5">
    <location>
        <begin position="120"/>
        <end position="139"/>
    </location>
</feature>
<dbReference type="Proteomes" id="UP000682733">
    <property type="component" value="Unassembled WGS sequence"/>
</dbReference>
<evidence type="ECO:0000313" key="9">
    <source>
        <dbReference type="EMBL" id="CAF3911569.1"/>
    </source>
</evidence>
<dbReference type="OrthoDB" id="10002163at2759"/>
<keyword evidence="3 5" id="KW-1133">Transmembrane helix</keyword>
<comment type="caution">
    <text evidence="7">The sequence shown here is derived from an EMBL/GenBank/DDBJ whole genome shotgun (WGS) entry which is preliminary data.</text>
</comment>
<keyword evidence="4 5" id="KW-0472">Membrane</keyword>
<evidence type="ECO:0000313" key="7">
    <source>
        <dbReference type="EMBL" id="CAF1148006.1"/>
    </source>
</evidence>
<dbReference type="GO" id="GO:0012505">
    <property type="term" value="C:endomembrane system"/>
    <property type="evidence" value="ECO:0007669"/>
    <property type="project" value="UniProtKB-SubCell"/>
</dbReference>
<evidence type="ECO:0008006" key="11">
    <source>
        <dbReference type="Google" id="ProtNLM"/>
    </source>
</evidence>
<dbReference type="AlphaFoldDB" id="A0A814SIS7"/>
<dbReference type="EMBL" id="CAJNOQ010006806">
    <property type="protein sequence ID" value="CAF1148006.1"/>
    <property type="molecule type" value="Genomic_DNA"/>
</dbReference>
<dbReference type="Proteomes" id="UP000663829">
    <property type="component" value="Unassembled WGS sequence"/>
</dbReference>
<comment type="subcellular location">
    <subcellularLocation>
        <location evidence="1">Endomembrane system</location>
        <topology evidence="1">Multi-pass membrane protein</topology>
    </subcellularLocation>
</comment>
<name>A0A814SIS7_9BILA</name>
<evidence type="ECO:0000256" key="1">
    <source>
        <dbReference type="ARBA" id="ARBA00004127"/>
    </source>
</evidence>
<evidence type="ECO:0000313" key="6">
    <source>
        <dbReference type="EMBL" id="CAF0816913.1"/>
    </source>
</evidence>
<dbReference type="Proteomes" id="UP000677228">
    <property type="component" value="Unassembled WGS sequence"/>
</dbReference>
<evidence type="ECO:0000313" key="8">
    <source>
        <dbReference type="EMBL" id="CAF3601052.1"/>
    </source>
</evidence>
<proteinExistence type="predicted"/>
<reference evidence="7" key="1">
    <citation type="submission" date="2021-02" db="EMBL/GenBank/DDBJ databases">
        <authorList>
            <person name="Nowell W R."/>
        </authorList>
    </citation>
    <scope>NUCLEOTIDE SEQUENCE</scope>
</reference>
<keyword evidence="10" id="KW-1185">Reference proteome</keyword>
<dbReference type="EMBL" id="CAJOBC010006806">
    <property type="protein sequence ID" value="CAF3911569.1"/>
    <property type="molecule type" value="Genomic_DNA"/>
</dbReference>
<dbReference type="EMBL" id="CAJNOK010001528">
    <property type="protein sequence ID" value="CAF0816913.1"/>
    <property type="molecule type" value="Genomic_DNA"/>
</dbReference>
<feature type="transmembrane region" description="Helical" evidence="5">
    <location>
        <begin position="201"/>
        <end position="225"/>
    </location>
</feature>
<evidence type="ECO:0000256" key="2">
    <source>
        <dbReference type="ARBA" id="ARBA00022692"/>
    </source>
</evidence>
<evidence type="ECO:0000256" key="4">
    <source>
        <dbReference type="ARBA" id="ARBA00023136"/>
    </source>
</evidence>
<organism evidence="7 10">
    <name type="scientific">Didymodactylos carnosus</name>
    <dbReference type="NCBI Taxonomy" id="1234261"/>
    <lineage>
        <taxon>Eukaryota</taxon>
        <taxon>Metazoa</taxon>
        <taxon>Spiralia</taxon>
        <taxon>Gnathifera</taxon>
        <taxon>Rotifera</taxon>
        <taxon>Eurotatoria</taxon>
        <taxon>Bdelloidea</taxon>
        <taxon>Philodinida</taxon>
        <taxon>Philodinidae</taxon>
        <taxon>Didymodactylos</taxon>
    </lineage>
</organism>
<protein>
    <recommendedName>
        <fullName evidence="11">Lysosomal-associated transmembrane protein 4A</fullName>
    </recommendedName>
</protein>
<dbReference type="InterPro" id="IPR051115">
    <property type="entry name" value="LAPTM_transporter"/>
</dbReference>
<dbReference type="EMBL" id="CAJOBA010001528">
    <property type="protein sequence ID" value="CAF3601052.1"/>
    <property type="molecule type" value="Genomic_DNA"/>
</dbReference>
<accession>A0A814SIS7</accession>
<evidence type="ECO:0000256" key="3">
    <source>
        <dbReference type="ARBA" id="ARBA00022989"/>
    </source>
</evidence>
<dbReference type="PANTHER" id="PTHR12479">
    <property type="entry name" value="LYSOSOMAL-ASSOCIATED TRANSMEMBRANE PROTEIN"/>
    <property type="match status" value="1"/>
</dbReference>
<sequence length="279" mass="31667">MRSLTVDEVRRRYNRQVLFCIRIKGAATLIGFWDLMIHIAALFALTYVFLRMPTDDHDHTALLPTSKELNSGIGSNNILLTKIIDAKRNSTSAATADLYTTLDHMTFKWSRSLSQQDKCIVFFVTLSATAVILAALYGVLRNKPSYIVPYFLIKVFNVIVSILSMLGFYAYLPDITLWIRIQPNFPFKQSLLELDQQTLQLVLFAFLLFIVLAKLYIAAVIWYAYGYITALNIARSLGTVSAEPPITGELYSPPKYEEAIKQEHFYPIPPPPYQPLLAS</sequence>
<dbReference type="Proteomes" id="UP000681722">
    <property type="component" value="Unassembled WGS sequence"/>
</dbReference>
<keyword evidence="2 5" id="KW-0812">Transmembrane</keyword>